<evidence type="ECO:0000313" key="1">
    <source>
        <dbReference type="EMBL" id="AWT54293.1"/>
    </source>
</evidence>
<dbReference type="InterPro" id="IPR032710">
    <property type="entry name" value="NTF2-like_dom_sf"/>
</dbReference>
<evidence type="ECO:0008006" key="3">
    <source>
        <dbReference type="Google" id="ProtNLM"/>
    </source>
</evidence>
<reference evidence="1 2" key="1">
    <citation type="journal article" date="2013" name="Genome Announc.">
        <title>Draft genome sequence of MKD8, a conjugal recipient Mycobacterium smegmatis strain.</title>
        <authorList>
            <person name="Gray T.A."/>
            <person name="Palumbo M.J."/>
            <person name="Derbyshire K.M."/>
        </authorList>
    </citation>
    <scope>NUCLEOTIDE SEQUENCE [LARGE SCALE GENOMIC DNA]</scope>
    <source>
        <strain evidence="1 2">MKD8</strain>
    </source>
</reference>
<evidence type="ECO:0000313" key="2">
    <source>
        <dbReference type="Proteomes" id="UP000011200"/>
    </source>
</evidence>
<accession>A0A2U9PRE0</accession>
<dbReference type="Gene3D" id="3.10.450.50">
    <property type="match status" value="1"/>
</dbReference>
<name>A0A2U9PRE0_MYCSE</name>
<gene>
    <name evidence="1" type="ORF">D806_033210</name>
</gene>
<proteinExistence type="predicted"/>
<dbReference type="RefSeq" id="WP_232836163.1">
    <property type="nucleotide sequence ID" value="NZ_CP027541.1"/>
</dbReference>
<dbReference type="EMBL" id="CP027541">
    <property type="protein sequence ID" value="AWT54293.1"/>
    <property type="molecule type" value="Genomic_DNA"/>
</dbReference>
<dbReference type="AlphaFoldDB" id="A0A2U9PRE0"/>
<dbReference type="Proteomes" id="UP000011200">
    <property type="component" value="Chromosome"/>
</dbReference>
<organism evidence="1 2">
    <name type="scientific">Mycolicibacterium smegmatis (strain MKD8)</name>
    <name type="common">Mycobacterium smegmatis</name>
    <dbReference type="NCBI Taxonomy" id="1214915"/>
    <lineage>
        <taxon>Bacteria</taxon>
        <taxon>Bacillati</taxon>
        <taxon>Actinomycetota</taxon>
        <taxon>Actinomycetes</taxon>
        <taxon>Mycobacteriales</taxon>
        <taxon>Mycobacteriaceae</taxon>
        <taxon>Mycolicibacterium</taxon>
    </lineage>
</organism>
<protein>
    <recommendedName>
        <fullName evidence="3">SnoaL-like domain-containing protein</fullName>
    </recommendedName>
</protein>
<dbReference type="SUPFAM" id="SSF54427">
    <property type="entry name" value="NTF2-like"/>
    <property type="match status" value="1"/>
</dbReference>
<sequence length="142" mass="15173">MGSSEPTDAVAAFCVASETCDVDGMVATLATDVELVSPISGRMVFRGRDDLRVLLAAIYGSLRELKWADAVGDATVAVAVSEGKVAGIRITDALVFDLDESGQIRRLRPHLRPLLAIIVFTAMLGPKMARHLGVVRRALSRP</sequence>
<reference evidence="2" key="2">
    <citation type="submission" date="2018-03" db="EMBL/GenBank/DDBJ databases">
        <authorList>
            <person name="Derbyshire K."/>
            <person name="Gray T.A."/>
            <person name="Champion M."/>
        </authorList>
    </citation>
    <scope>NUCLEOTIDE SEQUENCE [LARGE SCALE GENOMIC DNA]</scope>
    <source>
        <strain evidence="2">MKD8</strain>
    </source>
</reference>